<name>G7IR12_MEDTR</name>
<reference evidence="6" key="4">
    <citation type="journal article" date="2018" name="Nat. Plants">
        <title>Whole-genome landscape of Medicago truncatula symbiotic genes.</title>
        <authorList>
            <person name="Pecrix Y."/>
            <person name="Staton S.E."/>
            <person name="Sallet E."/>
            <person name="Lelandais-Briere C."/>
            <person name="Moreau S."/>
            <person name="Carrere S."/>
            <person name="Blein T."/>
            <person name="Jardinaud M.F."/>
            <person name="Latrasse D."/>
            <person name="Zouine M."/>
            <person name="Zahm M."/>
            <person name="Kreplak J."/>
            <person name="Mayjonade B."/>
            <person name="Satge C."/>
            <person name="Perez M."/>
            <person name="Cauet S."/>
            <person name="Marande W."/>
            <person name="Chantry-Darmon C."/>
            <person name="Lopez-Roques C."/>
            <person name="Bouchez O."/>
            <person name="Berard A."/>
            <person name="Debelle F."/>
            <person name="Munos S."/>
            <person name="Bendahmane A."/>
            <person name="Berges H."/>
            <person name="Niebel A."/>
            <person name="Buitink J."/>
            <person name="Frugier F."/>
            <person name="Benhamed M."/>
            <person name="Crespi M."/>
            <person name="Gouzy J."/>
            <person name="Gamas P."/>
        </authorList>
    </citation>
    <scope>NUCLEOTIDE SEQUENCE [LARGE SCALE GENOMIC DNA]</scope>
    <source>
        <strain evidence="6">cv. Jemalong A17</strain>
    </source>
</reference>
<evidence type="ECO:0000313" key="5">
    <source>
        <dbReference type="Proteomes" id="UP000002051"/>
    </source>
</evidence>
<dbReference type="Gramene" id="rna11025">
    <property type="protein sequence ID" value="RHN74891.1"/>
    <property type="gene ID" value="gene11025"/>
</dbReference>
<accession>G7IR12</accession>
<evidence type="ECO:0000313" key="2">
    <source>
        <dbReference type="EMBL" id="AES66533.1"/>
    </source>
</evidence>
<dbReference type="PaxDb" id="3880-AES66533"/>
<evidence type="ECO:0000313" key="4">
    <source>
        <dbReference type="EnsemblPlants" id="AES66533"/>
    </source>
</evidence>
<dbReference type="Proteomes" id="UP000265566">
    <property type="component" value="Chromosome 2"/>
</dbReference>
<feature type="region of interest" description="Disordered" evidence="1">
    <location>
        <begin position="27"/>
        <end position="65"/>
    </location>
</feature>
<dbReference type="EMBL" id="PSQE01000002">
    <property type="protein sequence ID" value="RHN74891.1"/>
    <property type="molecule type" value="Genomic_DNA"/>
</dbReference>
<keyword evidence="5" id="KW-1185">Reference proteome</keyword>
<gene>
    <name evidence="2" type="ordered locus">MTR_2g075480</name>
    <name evidence="3" type="ORF">MtrunA17_Chr2g0315251</name>
</gene>
<dbReference type="HOGENOM" id="CLU_196283_0_0_1"/>
<reference evidence="2 5" key="2">
    <citation type="journal article" date="2014" name="BMC Genomics">
        <title>An improved genome release (version Mt4.0) for the model legume Medicago truncatula.</title>
        <authorList>
            <person name="Tang H."/>
            <person name="Krishnakumar V."/>
            <person name="Bidwell S."/>
            <person name="Rosen B."/>
            <person name="Chan A."/>
            <person name="Zhou S."/>
            <person name="Gentzbittel L."/>
            <person name="Childs K.L."/>
            <person name="Yandell M."/>
            <person name="Gundlach H."/>
            <person name="Mayer K.F."/>
            <person name="Schwartz D.C."/>
            <person name="Town C.D."/>
        </authorList>
    </citation>
    <scope>GENOME REANNOTATION</scope>
    <source>
        <strain evidence="4 5">cv. Jemalong A17</strain>
    </source>
</reference>
<evidence type="ECO:0000313" key="6">
    <source>
        <dbReference type="Proteomes" id="UP000265566"/>
    </source>
</evidence>
<organism evidence="2 5">
    <name type="scientific">Medicago truncatula</name>
    <name type="common">Barrel medic</name>
    <name type="synonym">Medicago tribuloides</name>
    <dbReference type="NCBI Taxonomy" id="3880"/>
    <lineage>
        <taxon>Eukaryota</taxon>
        <taxon>Viridiplantae</taxon>
        <taxon>Streptophyta</taxon>
        <taxon>Embryophyta</taxon>
        <taxon>Tracheophyta</taxon>
        <taxon>Spermatophyta</taxon>
        <taxon>Magnoliopsida</taxon>
        <taxon>eudicotyledons</taxon>
        <taxon>Gunneridae</taxon>
        <taxon>Pentapetalae</taxon>
        <taxon>rosids</taxon>
        <taxon>fabids</taxon>
        <taxon>Fabales</taxon>
        <taxon>Fabaceae</taxon>
        <taxon>Papilionoideae</taxon>
        <taxon>50 kb inversion clade</taxon>
        <taxon>NPAAA clade</taxon>
        <taxon>Hologalegina</taxon>
        <taxon>IRL clade</taxon>
        <taxon>Trifolieae</taxon>
        <taxon>Medicago</taxon>
    </lineage>
</organism>
<dbReference type="AlphaFoldDB" id="G7IR12"/>
<sequence length="65" mass="7137">MVRQLRSFTLTSLDQVLNSMSSIFRSSFRARGGPRRSELSKGPGPQINSIGTKNEIKGLANNSKN</sequence>
<dbReference type="EMBL" id="CM001218">
    <property type="protein sequence ID" value="AES66533.1"/>
    <property type="molecule type" value="Genomic_DNA"/>
</dbReference>
<reference evidence="2 5" key="1">
    <citation type="journal article" date="2011" name="Nature">
        <title>The Medicago genome provides insight into the evolution of rhizobial symbioses.</title>
        <authorList>
            <person name="Young N.D."/>
            <person name="Debelle F."/>
            <person name="Oldroyd G.E."/>
            <person name="Geurts R."/>
            <person name="Cannon S.B."/>
            <person name="Udvardi M.K."/>
            <person name="Benedito V.A."/>
            <person name="Mayer K.F."/>
            <person name="Gouzy J."/>
            <person name="Schoof H."/>
            <person name="Van de Peer Y."/>
            <person name="Proost S."/>
            <person name="Cook D.R."/>
            <person name="Meyers B.C."/>
            <person name="Spannagl M."/>
            <person name="Cheung F."/>
            <person name="De Mita S."/>
            <person name="Krishnakumar V."/>
            <person name="Gundlach H."/>
            <person name="Zhou S."/>
            <person name="Mudge J."/>
            <person name="Bharti A.K."/>
            <person name="Murray J.D."/>
            <person name="Naoumkina M.A."/>
            <person name="Rosen B."/>
            <person name="Silverstein K.A."/>
            <person name="Tang H."/>
            <person name="Rombauts S."/>
            <person name="Zhao P.X."/>
            <person name="Zhou P."/>
            <person name="Barbe V."/>
            <person name="Bardou P."/>
            <person name="Bechner M."/>
            <person name="Bellec A."/>
            <person name="Berger A."/>
            <person name="Berges H."/>
            <person name="Bidwell S."/>
            <person name="Bisseling T."/>
            <person name="Choisne N."/>
            <person name="Couloux A."/>
            <person name="Denny R."/>
            <person name="Deshpande S."/>
            <person name="Dai X."/>
            <person name="Doyle J.J."/>
            <person name="Dudez A.M."/>
            <person name="Farmer A.D."/>
            <person name="Fouteau S."/>
            <person name="Franken C."/>
            <person name="Gibelin C."/>
            <person name="Gish J."/>
            <person name="Goldstein S."/>
            <person name="Gonzalez A.J."/>
            <person name="Green P.J."/>
            <person name="Hallab A."/>
            <person name="Hartog M."/>
            <person name="Hua A."/>
            <person name="Humphray S.J."/>
            <person name="Jeong D.H."/>
            <person name="Jing Y."/>
            <person name="Jocker A."/>
            <person name="Kenton S.M."/>
            <person name="Kim D.J."/>
            <person name="Klee K."/>
            <person name="Lai H."/>
            <person name="Lang C."/>
            <person name="Lin S."/>
            <person name="Macmil S.L."/>
            <person name="Magdelenat G."/>
            <person name="Matthews L."/>
            <person name="McCorrison J."/>
            <person name="Monaghan E.L."/>
            <person name="Mun J.H."/>
            <person name="Najar F.Z."/>
            <person name="Nicholson C."/>
            <person name="Noirot C."/>
            <person name="O'Bleness M."/>
            <person name="Paule C.R."/>
            <person name="Poulain J."/>
            <person name="Prion F."/>
            <person name="Qin B."/>
            <person name="Qu C."/>
            <person name="Retzel E.F."/>
            <person name="Riddle C."/>
            <person name="Sallet E."/>
            <person name="Samain S."/>
            <person name="Samson N."/>
            <person name="Sanders I."/>
            <person name="Saurat O."/>
            <person name="Scarpelli C."/>
            <person name="Schiex T."/>
            <person name="Segurens B."/>
            <person name="Severin A.J."/>
            <person name="Sherrier D.J."/>
            <person name="Shi R."/>
            <person name="Sims S."/>
            <person name="Singer S.R."/>
            <person name="Sinharoy S."/>
            <person name="Sterck L."/>
            <person name="Viollet A."/>
            <person name="Wang B.B."/>
            <person name="Wang K."/>
            <person name="Wang M."/>
            <person name="Wang X."/>
            <person name="Warfsmann J."/>
            <person name="Weissenbach J."/>
            <person name="White D.D."/>
            <person name="White J.D."/>
            <person name="Wiley G.B."/>
            <person name="Wincker P."/>
            <person name="Xing Y."/>
            <person name="Yang L."/>
            <person name="Yao Z."/>
            <person name="Ying F."/>
            <person name="Zhai J."/>
            <person name="Zhou L."/>
            <person name="Zuber A."/>
            <person name="Denarie J."/>
            <person name="Dixon R.A."/>
            <person name="May G.D."/>
            <person name="Schwartz D.C."/>
            <person name="Rogers J."/>
            <person name="Quetier F."/>
            <person name="Town C.D."/>
            <person name="Roe B.A."/>
        </authorList>
    </citation>
    <scope>NUCLEOTIDE SEQUENCE [LARGE SCALE GENOMIC DNA]</scope>
    <source>
        <strain evidence="2">A17</strain>
        <strain evidence="4 5">cv. Jemalong A17</strain>
    </source>
</reference>
<evidence type="ECO:0000256" key="1">
    <source>
        <dbReference type="SAM" id="MobiDB-lite"/>
    </source>
</evidence>
<reference evidence="3" key="5">
    <citation type="journal article" date="2018" name="Nat. Plants">
        <title>Whole-genome landscape of Medicago truncatula symbiotic genes.</title>
        <authorList>
            <person name="Pecrix Y."/>
            <person name="Gamas P."/>
            <person name="Carrere S."/>
        </authorList>
    </citation>
    <scope>NUCLEOTIDE SEQUENCE</scope>
    <source>
        <tissue evidence="3">Leaves</tissue>
    </source>
</reference>
<proteinExistence type="predicted"/>
<protein>
    <submittedName>
        <fullName evidence="2 4">Uncharacterized protein</fullName>
    </submittedName>
</protein>
<dbReference type="Proteomes" id="UP000002051">
    <property type="component" value="Chromosome 2"/>
</dbReference>
<evidence type="ECO:0000313" key="3">
    <source>
        <dbReference type="EMBL" id="RHN74891.1"/>
    </source>
</evidence>
<dbReference type="EnsemblPlants" id="AES66533">
    <property type="protein sequence ID" value="AES66533"/>
    <property type="gene ID" value="MTR_2g075480"/>
</dbReference>
<reference evidence="4" key="3">
    <citation type="submission" date="2015-04" db="UniProtKB">
        <authorList>
            <consortium name="EnsemblPlants"/>
        </authorList>
    </citation>
    <scope>IDENTIFICATION</scope>
    <source>
        <strain evidence="4">cv. Jemalong A17</strain>
    </source>
</reference>